<dbReference type="PROSITE" id="PS50076">
    <property type="entry name" value="DNAJ_2"/>
    <property type="match status" value="1"/>
</dbReference>
<name>A0ABD1YAR6_9MARC</name>
<reference evidence="3 4" key="1">
    <citation type="submission" date="2024-09" db="EMBL/GenBank/DDBJ databases">
        <title>Chromosome-scale assembly of Riccia fluitans.</title>
        <authorList>
            <person name="Paukszto L."/>
            <person name="Sawicki J."/>
            <person name="Karawczyk K."/>
            <person name="Piernik-Szablinska J."/>
            <person name="Szczecinska M."/>
            <person name="Mazdziarz M."/>
        </authorList>
    </citation>
    <scope>NUCLEOTIDE SEQUENCE [LARGE SCALE GENOMIC DNA]</scope>
    <source>
        <strain evidence="3">Rf_01</strain>
        <tissue evidence="3">Aerial parts of the thallus</tissue>
    </source>
</reference>
<comment type="caution">
    <text evidence="3">The sequence shown here is derived from an EMBL/GenBank/DDBJ whole genome shotgun (WGS) entry which is preliminary data.</text>
</comment>
<dbReference type="InterPro" id="IPR004274">
    <property type="entry name" value="FCP1_dom"/>
</dbReference>
<dbReference type="Pfam" id="PF03031">
    <property type="entry name" value="NIF"/>
    <property type="match status" value="1"/>
</dbReference>
<dbReference type="InterPro" id="IPR036869">
    <property type="entry name" value="J_dom_sf"/>
</dbReference>
<organism evidence="3 4">
    <name type="scientific">Riccia fluitans</name>
    <dbReference type="NCBI Taxonomy" id="41844"/>
    <lineage>
        <taxon>Eukaryota</taxon>
        <taxon>Viridiplantae</taxon>
        <taxon>Streptophyta</taxon>
        <taxon>Embryophyta</taxon>
        <taxon>Marchantiophyta</taxon>
        <taxon>Marchantiopsida</taxon>
        <taxon>Marchantiidae</taxon>
        <taxon>Marchantiales</taxon>
        <taxon>Ricciaceae</taxon>
        <taxon>Riccia</taxon>
    </lineage>
</organism>
<dbReference type="Gene3D" id="1.25.40.10">
    <property type="entry name" value="Tetratricopeptide repeat domain"/>
    <property type="match status" value="1"/>
</dbReference>
<dbReference type="SMART" id="SM00028">
    <property type="entry name" value="TPR"/>
    <property type="match status" value="4"/>
</dbReference>
<dbReference type="PROSITE" id="PS00636">
    <property type="entry name" value="DNAJ_1"/>
    <property type="match status" value="1"/>
</dbReference>
<dbReference type="SUPFAM" id="SSF56784">
    <property type="entry name" value="HAD-like"/>
    <property type="match status" value="1"/>
</dbReference>
<dbReference type="Pfam" id="PF00226">
    <property type="entry name" value="DnaJ"/>
    <property type="match status" value="1"/>
</dbReference>
<proteinExistence type="predicted"/>
<dbReference type="SUPFAM" id="SSF46565">
    <property type="entry name" value="Chaperone J-domain"/>
    <property type="match status" value="1"/>
</dbReference>
<dbReference type="AlphaFoldDB" id="A0ABD1YAR6"/>
<evidence type="ECO:0000313" key="3">
    <source>
        <dbReference type="EMBL" id="KAL2623630.1"/>
    </source>
</evidence>
<dbReference type="InterPro" id="IPR036412">
    <property type="entry name" value="HAD-like_sf"/>
</dbReference>
<dbReference type="InterPro" id="IPR011990">
    <property type="entry name" value="TPR-like_helical_dom_sf"/>
</dbReference>
<dbReference type="CDD" id="cd06257">
    <property type="entry name" value="DnaJ"/>
    <property type="match status" value="1"/>
</dbReference>
<dbReference type="PRINTS" id="PR00625">
    <property type="entry name" value="JDOMAIN"/>
</dbReference>
<feature type="domain" description="J" evidence="1">
    <location>
        <begin position="540"/>
        <end position="626"/>
    </location>
</feature>
<evidence type="ECO:0000259" key="2">
    <source>
        <dbReference type="PROSITE" id="PS50969"/>
    </source>
</evidence>
<sequence>MRSSWDLTELTNVPQGFRIFIRLLPMEVGDKKLLVLHLKGFLVDCYHQYSRTDPCPNRRPHGQCNYFYVYKRPGADKFLKFCFKNFVVGVWSAAQEHNVMALSDFTFGPLKKKLAFIWTNAQCTDTGLTYPGKKKPLVRKELSKLWSGEHGVTWGKDVFGPSNTILIDDDPAKIEKNPPNTAILLKTYRVTDPEDDHLEKLQKYLGLLADAKDVQKYMETNPFELEEENSVKDPPSEAFKRDDSQALDLLIAKALSLKIIDESSSKSVMLLLNEAFRGSPHSESQLKGYALLLLQKYNEIIQLSDTSLALAESTVNSDSSSQDFERSQRQSEDDVLKVWWWELTARAKYYLGRLEEAHELLQKSKTVSRNCQIDSIIDVLNKDFPLSMSRIRDLLHQKVAGNEAFQAGKYTEAKEHYTAALACIGDSLPFFAVCFYNRAAAFQALRHVTDAIADCSQAIILEPMYTEAISKRAILYEKVRDYAQCCLDLQRLRTFLENQKLQVRIGQSTPGRLNRTEDLRQVQAWLAKAKAEMRKDYPLDYYMILGLEHRCTSADIKKAYKKAALKHHPDKVGQFISKGEGGVHVRRWKEISNEVQREADGLFKSIGQAYAVLSDPQERSDYDRKEDSRKLRANFGIYEIYRNAQEAPGRDGWKSSRG</sequence>
<dbReference type="SMART" id="SM00577">
    <property type="entry name" value="CPDc"/>
    <property type="match status" value="1"/>
</dbReference>
<dbReference type="PANTHER" id="PTHR45181:SF4">
    <property type="entry name" value="HEAT SHOCK PROTEIN DNAJ WITH TETRATRICOPEPTIDE REPEAT-CONTAINING PROTEIN"/>
    <property type="match status" value="1"/>
</dbReference>
<keyword evidence="4" id="KW-1185">Reference proteome</keyword>
<evidence type="ECO:0000259" key="1">
    <source>
        <dbReference type="PROSITE" id="PS50076"/>
    </source>
</evidence>
<feature type="domain" description="FCP1 homology" evidence="2">
    <location>
        <begin position="27"/>
        <end position="208"/>
    </location>
</feature>
<accession>A0ABD1YAR6</accession>
<dbReference type="InterPro" id="IPR019734">
    <property type="entry name" value="TPR_rpt"/>
</dbReference>
<dbReference type="Proteomes" id="UP001605036">
    <property type="component" value="Unassembled WGS sequence"/>
</dbReference>
<dbReference type="Gene3D" id="1.10.287.110">
    <property type="entry name" value="DnaJ domain"/>
    <property type="match status" value="1"/>
</dbReference>
<dbReference type="InterPro" id="IPR001623">
    <property type="entry name" value="DnaJ_domain"/>
</dbReference>
<dbReference type="InterPro" id="IPR018253">
    <property type="entry name" value="DnaJ_domain_CS"/>
</dbReference>
<dbReference type="PROSITE" id="PS50969">
    <property type="entry name" value="FCP1"/>
    <property type="match status" value="1"/>
</dbReference>
<dbReference type="PANTHER" id="PTHR45181">
    <property type="entry name" value="HEAT SHOCK PROTEIN DNAJ WITH TETRATRICOPEPTIDE REPEAT-CONTAINING PROTEIN"/>
    <property type="match status" value="1"/>
</dbReference>
<dbReference type="SUPFAM" id="SSF48452">
    <property type="entry name" value="TPR-like"/>
    <property type="match status" value="1"/>
</dbReference>
<gene>
    <name evidence="3" type="ORF">R1flu_003835</name>
</gene>
<dbReference type="InterPro" id="IPR023214">
    <property type="entry name" value="HAD_sf"/>
</dbReference>
<dbReference type="SMART" id="SM00271">
    <property type="entry name" value="DnaJ"/>
    <property type="match status" value="1"/>
</dbReference>
<dbReference type="Gene3D" id="3.40.50.1000">
    <property type="entry name" value="HAD superfamily/HAD-like"/>
    <property type="match status" value="1"/>
</dbReference>
<evidence type="ECO:0000313" key="4">
    <source>
        <dbReference type="Proteomes" id="UP001605036"/>
    </source>
</evidence>
<protein>
    <submittedName>
        <fullName evidence="3">Uncharacterized protein</fullName>
    </submittedName>
</protein>
<dbReference type="EMBL" id="JBHFFA010000006">
    <property type="protein sequence ID" value="KAL2623630.1"/>
    <property type="molecule type" value="Genomic_DNA"/>
</dbReference>